<comment type="caution">
    <text evidence="1">The sequence shown here is derived from an EMBL/GenBank/DDBJ whole genome shotgun (WGS) entry which is preliminary data.</text>
</comment>
<protein>
    <recommendedName>
        <fullName evidence="3">DUF3822 family protein</fullName>
    </recommendedName>
</protein>
<evidence type="ECO:0008006" key="3">
    <source>
        <dbReference type="Google" id="ProtNLM"/>
    </source>
</evidence>
<sequence>MQLKDLHFAQDFTWAEIILANGDTVRESATLYWPEDVLVMQPSLQTLPAVLVKSFSVRQLQAASFDSKKRYDFQLMRQGYFPGNVLFPTEPELQRPNQPSEGVTRVFHVCRWSRSPGSSGFQTLGFFEQLSMGPVVLLNRLALEKQTHYVYPAGGVTQQVKRDGLYLSQPDGRLLFLQNPEKDVYAYFQRCAPQLREFVRQHKLHFSRAHELAYLVNYANSLTANQQP</sequence>
<gene>
    <name evidence="1" type="ORF">ROI90_07675</name>
</gene>
<dbReference type="EMBL" id="JAWDJT010000003">
    <property type="protein sequence ID" value="MDU0370267.1"/>
    <property type="molecule type" value="Genomic_DNA"/>
</dbReference>
<organism evidence="1 2">
    <name type="scientific">Hymenobacter endophyticus</name>
    <dbReference type="NCBI Taxonomy" id="3076335"/>
    <lineage>
        <taxon>Bacteria</taxon>
        <taxon>Pseudomonadati</taxon>
        <taxon>Bacteroidota</taxon>
        <taxon>Cytophagia</taxon>
        <taxon>Cytophagales</taxon>
        <taxon>Hymenobacteraceae</taxon>
        <taxon>Hymenobacter</taxon>
    </lineage>
</organism>
<dbReference type="Proteomes" id="UP001250698">
    <property type="component" value="Unassembled WGS sequence"/>
</dbReference>
<keyword evidence="2" id="KW-1185">Reference proteome</keyword>
<evidence type="ECO:0000313" key="1">
    <source>
        <dbReference type="EMBL" id="MDU0370267.1"/>
    </source>
</evidence>
<accession>A0ABU3TFX0</accession>
<reference evidence="1 2" key="1">
    <citation type="submission" date="2023-10" db="EMBL/GenBank/DDBJ databases">
        <title>Hymenobacter endophyticus sp. nov., an isolate from the leaf tissues of wheat.</title>
        <authorList>
            <person name="Dai Y."/>
        </authorList>
    </citation>
    <scope>NUCLEOTIDE SEQUENCE [LARGE SCALE GENOMIC DNA]</scope>
    <source>
        <strain evidence="1 2">ZK17L-C2</strain>
    </source>
</reference>
<evidence type="ECO:0000313" key="2">
    <source>
        <dbReference type="Proteomes" id="UP001250698"/>
    </source>
</evidence>
<proteinExistence type="predicted"/>
<name>A0ABU3TFX0_9BACT</name>